<dbReference type="RefSeq" id="WP_171269039.1">
    <property type="nucleotide sequence ID" value="NZ_CP038444.1"/>
</dbReference>
<dbReference type="AlphaFoldDB" id="A0AAE7AJM1"/>
<dbReference type="EMBL" id="CP038444">
    <property type="protein sequence ID" value="QJT31103.1"/>
    <property type="molecule type" value="Genomic_DNA"/>
</dbReference>
<evidence type="ECO:0000313" key="2">
    <source>
        <dbReference type="Proteomes" id="UP000502006"/>
    </source>
</evidence>
<accession>A0AAE7AJM1</accession>
<organism evidence="1 2">
    <name type="scientific">Aeromonas media</name>
    <dbReference type="NCBI Taxonomy" id="651"/>
    <lineage>
        <taxon>Bacteria</taxon>
        <taxon>Pseudomonadati</taxon>
        <taxon>Pseudomonadota</taxon>
        <taxon>Gammaproteobacteria</taxon>
        <taxon>Aeromonadales</taxon>
        <taxon>Aeromonadaceae</taxon>
        <taxon>Aeromonas</taxon>
    </lineage>
</organism>
<gene>
    <name evidence="1" type="ORF">E4186_13610</name>
</gene>
<name>A0AAE7AJM1_AERME</name>
<reference evidence="1 2" key="1">
    <citation type="submission" date="2019-03" db="EMBL/GenBank/DDBJ databases">
        <title>Novel transposon Tn6433 accelerates the dissemination of tet(E) in Aeromonas from aerobic biofilm under oxytetracycline stress.</title>
        <authorList>
            <person name="Shi Y."/>
            <person name="Tian Z."/>
            <person name="Zhang Y."/>
            <person name="Zhang H."/>
            <person name="Yang M."/>
        </authorList>
    </citation>
    <scope>NUCLEOTIDE SEQUENCE [LARGE SCALE GENOMIC DNA]</scope>
    <source>
        <strain evidence="1 2">T5-8</strain>
    </source>
</reference>
<protein>
    <submittedName>
        <fullName evidence="1">Uncharacterized protein</fullName>
    </submittedName>
</protein>
<proteinExistence type="predicted"/>
<sequence>MNAKTPQFEVPIVEPLLDLIQLLIDRPTLIKTIEMLKNAKPGSEGHRMCYALRELLTSMVMEDDIESFAETSELDPQVIIDRFNVFSDALEITLGLSNFLIPGLDDNPTDLFSCRARRAIENAIIGNLALYGLYSLLKNEAEAHQEAFGLKPGTQGDAVTEGACSKQVAWRMMSGDWRDELVSIHGPDGLIVSGLTVNQATAIIAAHGGVSDSSQQGGAA</sequence>
<evidence type="ECO:0000313" key="1">
    <source>
        <dbReference type="EMBL" id="QJT31103.1"/>
    </source>
</evidence>
<dbReference type="Proteomes" id="UP000502006">
    <property type="component" value="Chromosome"/>
</dbReference>